<evidence type="ECO:0000313" key="6">
    <source>
        <dbReference type="EMBL" id="UPT20436.1"/>
    </source>
</evidence>
<dbReference type="PROSITE" id="PS50937">
    <property type="entry name" value="HTH_MERR_2"/>
    <property type="match status" value="1"/>
</dbReference>
<dbReference type="InterPro" id="IPR015358">
    <property type="entry name" value="Tscrpt_reg_MerR_DNA-bd"/>
</dbReference>
<keyword evidence="3" id="KW-0804">Transcription</keyword>
<proteinExistence type="predicted"/>
<evidence type="ECO:0000256" key="4">
    <source>
        <dbReference type="SAM" id="MobiDB-lite"/>
    </source>
</evidence>
<evidence type="ECO:0000256" key="1">
    <source>
        <dbReference type="ARBA" id="ARBA00023015"/>
    </source>
</evidence>
<keyword evidence="7" id="KW-1185">Reference proteome</keyword>
<protein>
    <submittedName>
        <fullName evidence="6">MerR family DNA-binding transcriptional regulator</fullName>
    </submittedName>
</protein>
<accession>A0ABY4L0H8</accession>
<dbReference type="SUPFAM" id="SSF46955">
    <property type="entry name" value="Putative DNA-binding domain"/>
    <property type="match status" value="1"/>
</dbReference>
<dbReference type="PROSITE" id="PS00552">
    <property type="entry name" value="HTH_MERR_1"/>
    <property type="match status" value="1"/>
</dbReference>
<dbReference type="InterPro" id="IPR047057">
    <property type="entry name" value="MerR_fam"/>
</dbReference>
<feature type="domain" description="HTH merR-type" evidence="5">
    <location>
        <begin position="17"/>
        <end position="86"/>
    </location>
</feature>
<evidence type="ECO:0000256" key="3">
    <source>
        <dbReference type="ARBA" id="ARBA00023163"/>
    </source>
</evidence>
<sequence>MAASTPADGHRDERRGLLSIGELARQAGLSTRTIRYYEELGILPPPERTAGGTRRYSRDYFFYLEGTRILKQLGFDLDEIAELGRFALTGATASSRTKAILQEKVAQLDHRIRVLKRLYALVSAAASARPGPDASGPQLLRWISEKSSTETATEDGADDHPRPRWS</sequence>
<dbReference type="GO" id="GO:0003677">
    <property type="term" value="F:DNA binding"/>
    <property type="evidence" value="ECO:0007669"/>
    <property type="project" value="UniProtKB-KW"/>
</dbReference>
<organism evidence="6 7">
    <name type="scientific">Thermobifida alba</name>
    <name type="common">Thermomonospora alba</name>
    <dbReference type="NCBI Taxonomy" id="53522"/>
    <lineage>
        <taxon>Bacteria</taxon>
        <taxon>Bacillati</taxon>
        <taxon>Actinomycetota</taxon>
        <taxon>Actinomycetes</taxon>
        <taxon>Streptosporangiales</taxon>
        <taxon>Nocardiopsidaceae</taxon>
        <taxon>Thermobifida</taxon>
    </lineage>
</organism>
<dbReference type="PANTHER" id="PTHR30204">
    <property type="entry name" value="REDOX-CYCLING DRUG-SENSING TRANSCRIPTIONAL ACTIVATOR SOXR"/>
    <property type="match status" value="1"/>
</dbReference>
<dbReference type="PRINTS" id="PR00040">
    <property type="entry name" value="HTHMERR"/>
</dbReference>
<evidence type="ECO:0000259" key="5">
    <source>
        <dbReference type="PROSITE" id="PS50937"/>
    </source>
</evidence>
<gene>
    <name evidence="6" type="ORF">FOF52_05190</name>
</gene>
<evidence type="ECO:0000256" key="2">
    <source>
        <dbReference type="ARBA" id="ARBA00023125"/>
    </source>
</evidence>
<name>A0ABY4L0H8_THEAE</name>
<dbReference type="InterPro" id="IPR009061">
    <property type="entry name" value="DNA-bd_dom_put_sf"/>
</dbReference>
<dbReference type="Proteomes" id="UP000832041">
    <property type="component" value="Chromosome"/>
</dbReference>
<keyword evidence="2 6" id="KW-0238">DNA-binding</keyword>
<dbReference type="InterPro" id="IPR000551">
    <property type="entry name" value="MerR-type_HTH_dom"/>
</dbReference>
<dbReference type="SMART" id="SM00422">
    <property type="entry name" value="HTH_MERR"/>
    <property type="match status" value="1"/>
</dbReference>
<dbReference type="RefSeq" id="WP_248592691.1">
    <property type="nucleotide sequence ID" value="NZ_BAABEB010000012.1"/>
</dbReference>
<feature type="region of interest" description="Disordered" evidence="4">
    <location>
        <begin position="127"/>
        <end position="166"/>
    </location>
</feature>
<dbReference type="Pfam" id="PF09278">
    <property type="entry name" value="MerR-DNA-bind"/>
    <property type="match status" value="1"/>
</dbReference>
<keyword evidence="1" id="KW-0805">Transcription regulation</keyword>
<dbReference type="EMBL" id="CP051627">
    <property type="protein sequence ID" value="UPT20436.1"/>
    <property type="molecule type" value="Genomic_DNA"/>
</dbReference>
<evidence type="ECO:0000313" key="7">
    <source>
        <dbReference type="Proteomes" id="UP000832041"/>
    </source>
</evidence>
<dbReference type="PANTHER" id="PTHR30204:SF93">
    <property type="entry name" value="HTH MERR-TYPE DOMAIN-CONTAINING PROTEIN"/>
    <property type="match status" value="1"/>
</dbReference>
<reference evidence="6 7" key="1">
    <citation type="submission" date="2020-04" db="EMBL/GenBank/DDBJ databases">
        <title>Thermobifida alba genome sequencing and assembly.</title>
        <authorList>
            <person name="Luzics S."/>
            <person name="Horvath B."/>
            <person name="Nagy I."/>
            <person name="Toth A."/>
            <person name="Nagy I."/>
            <person name="Kukolya J."/>
        </authorList>
    </citation>
    <scope>NUCLEOTIDE SEQUENCE [LARGE SCALE GENOMIC DNA]</scope>
    <source>
        <strain evidence="6 7">DSM 43795</strain>
    </source>
</reference>
<dbReference type="Gene3D" id="1.10.1660.10">
    <property type="match status" value="1"/>
</dbReference>
<dbReference type="Pfam" id="PF00376">
    <property type="entry name" value="MerR"/>
    <property type="match status" value="1"/>
</dbReference>